<evidence type="ECO:0000256" key="1">
    <source>
        <dbReference type="ARBA" id="ARBA00022679"/>
    </source>
</evidence>
<feature type="transmembrane region" description="Helical" evidence="3">
    <location>
        <begin position="274"/>
        <end position="294"/>
    </location>
</feature>
<keyword evidence="2" id="KW-0325">Glycoprotein</keyword>
<feature type="domain" description="Sulfotransferase" evidence="4">
    <location>
        <begin position="25"/>
        <end position="270"/>
    </location>
</feature>
<dbReference type="InterPro" id="IPR000863">
    <property type="entry name" value="Sulfotransferase_dom"/>
</dbReference>
<dbReference type="SUPFAM" id="SSF52540">
    <property type="entry name" value="P-loop containing nucleoside triphosphate hydrolases"/>
    <property type="match status" value="1"/>
</dbReference>
<reference evidence="5 6" key="1">
    <citation type="journal article" date="2019" name="Front. Microbiol.">
        <title>Genomic Features for Desiccation Tolerance and Sugar Biosynthesis in the Extremophile Gloeocapsopsis sp. UTEX B3054.</title>
        <authorList>
            <person name="Urrejola C."/>
            <person name="Alcorta J."/>
            <person name="Salas L."/>
            <person name="Vasquez M."/>
            <person name="Polz M.F."/>
            <person name="Vicuna R."/>
            <person name="Diez B."/>
        </authorList>
    </citation>
    <scope>NUCLEOTIDE SEQUENCE [LARGE SCALE GENOMIC DNA]</scope>
    <source>
        <strain evidence="5 6">1H9</strain>
    </source>
</reference>
<dbReference type="Proteomes" id="UP000441797">
    <property type="component" value="Unassembled WGS sequence"/>
</dbReference>
<evidence type="ECO:0000256" key="3">
    <source>
        <dbReference type="SAM" id="Phobius"/>
    </source>
</evidence>
<evidence type="ECO:0000256" key="2">
    <source>
        <dbReference type="ARBA" id="ARBA00023180"/>
    </source>
</evidence>
<dbReference type="InterPro" id="IPR037359">
    <property type="entry name" value="NST/OST"/>
</dbReference>
<evidence type="ECO:0000313" key="6">
    <source>
        <dbReference type="Proteomes" id="UP000441797"/>
    </source>
</evidence>
<name>A0A6N8FX11_9CHRO</name>
<dbReference type="InterPro" id="IPR027417">
    <property type="entry name" value="P-loop_NTPase"/>
</dbReference>
<evidence type="ECO:0000259" key="4">
    <source>
        <dbReference type="Pfam" id="PF00685"/>
    </source>
</evidence>
<accession>A0A6N8FX11</accession>
<sequence>MKNTEEKSADFFTISYERLPTFIGIGSQRCGSTWLDNVLRSHPQIVMAPKESSFFNLHIRTEGLEWYYKLFDESSAASIRGDITPTYAAMFPEKVAFVKQLIPHLKIVLIIRNPVDRLVSQITRQWTYSYTDKGALTTRNLFALLRQVDTSLSRRLTNYLTIYQIWTHFFDKNSILIEKYDTLAHNPQILISKVLTFLNADATYELLQDVSVKKYNQSKYKDEIPSMLKWYLAKEWLPSIKKLNEITDLDLNDWIYEMSDIASKSRFQWHLIRIFHKVYFVVPYNFAYLFANLVRRKFRLIQLRKYLKFNNS</sequence>
<organism evidence="5 6">
    <name type="scientific">Gloeocapsopsis dulcis AAB1 = 1H9</name>
    <dbReference type="NCBI Taxonomy" id="1433147"/>
    <lineage>
        <taxon>Bacteria</taxon>
        <taxon>Bacillati</taxon>
        <taxon>Cyanobacteriota</taxon>
        <taxon>Cyanophyceae</taxon>
        <taxon>Oscillatoriophycideae</taxon>
        <taxon>Chroococcales</taxon>
        <taxon>Chroococcaceae</taxon>
        <taxon>Gloeocapsopsis</taxon>
        <taxon>Gloeocapsopsis dulcis</taxon>
    </lineage>
</organism>
<proteinExistence type="predicted"/>
<keyword evidence="3" id="KW-0812">Transmembrane</keyword>
<keyword evidence="3" id="KW-1133">Transmembrane helix</keyword>
<evidence type="ECO:0000313" key="5">
    <source>
        <dbReference type="EMBL" id="MUL37294.1"/>
    </source>
</evidence>
<comment type="caution">
    <text evidence="5">The sequence shown here is derived from an EMBL/GenBank/DDBJ whole genome shotgun (WGS) entry which is preliminary data.</text>
</comment>
<dbReference type="Pfam" id="PF00685">
    <property type="entry name" value="Sulfotransfer_1"/>
    <property type="match status" value="1"/>
</dbReference>
<protein>
    <recommendedName>
        <fullName evidence="4">Sulfotransferase domain-containing protein</fullName>
    </recommendedName>
</protein>
<dbReference type="OrthoDB" id="9797480at2"/>
<dbReference type="EMBL" id="NAPY01000019">
    <property type="protein sequence ID" value="MUL37294.1"/>
    <property type="molecule type" value="Genomic_DNA"/>
</dbReference>
<dbReference type="GO" id="GO:0008146">
    <property type="term" value="F:sulfotransferase activity"/>
    <property type="evidence" value="ECO:0007669"/>
    <property type="project" value="InterPro"/>
</dbReference>
<keyword evidence="1" id="KW-0808">Transferase</keyword>
<dbReference type="Gene3D" id="3.40.50.300">
    <property type="entry name" value="P-loop containing nucleotide triphosphate hydrolases"/>
    <property type="match status" value="1"/>
</dbReference>
<dbReference type="RefSeq" id="WP_105219155.1">
    <property type="nucleotide sequence ID" value="NZ_CAWNSU010000030.1"/>
</dbReference>
<dbReference type="PANTHER" id="PTHR10605">
    <property type="entry name" value="HEPARAN SULFATE SULFOTRANSFERASE"/>
    <property type="match status" value="1"/>
</dbReference>
<keyword evidence="3" id="KW-0472">Membrane</keyword>
<dbReference type="PANTHER" id="PTHR10605:SF56">
    <property type="entry name" value="BIFUNCTIONAL HEPARAN SULFATE N-DEACETYLASE_N-SULFOTRANSFERASE"/>
    <property type="match status" value="1"/>
</dbReference>
<dbReference type="AlphaFoldDB" id="A0A6N8FX11"/>
<keyword evidence="6" id="KW-1185">Reference proteome</keyword>
<gene>
    <name evidence="5" type="ORF">BWI75_13335</name>
</gene>